<evidence type="ECO:0008006" key="4">
    <source>
        <dbReference type="Google" id="ProtNLM"/>
    </source>
</evidence>
<dbReference type="Proteomes" id="UP001221757">
    <property type="component" value="Unassembled WGS sequence"/>
</dbReference>
<proteinExistence type="predicted"/>
<gene>
    <name evidence="2" type="ORF">B0H17DRAFT_967604</name>
</gene>
<accession>A0AAD7F7L1</accession>
<keyword evidence="3" id="KW-1185">Reference proteome</keyword>
<organism evidence="2 3">
    <name type="scientific">Mycena rosella</name>
    <name type="common">Pink bonnet</name>
    <name type="synonym">Agaricus rosellus</name>
    <dbReference type="NCBI Taxonomy" id="1033263"/>
    <lineage>
        <taxon>Eukaryota</taxon>
        <taxon>Fungi</taxon>
        <taxon>Dikarya</taxon>
        <taxon>Basidiomycota</taxon>
        <taxon>Agaricomycotina</taxon>
        <taxon>Agaricomycetes</taxon>
        <taxon>Agaricomycetidae</taxon>
        <taxon>Agaricales</taxon>
        <taxon>Marasmiineae</taxon>
        <taxon>Mycenaceae</taxon>
        <taxon>Mycena</taxon>
    </lineage>
</organism>
<feature type="region of interest" description="Disordered" evidence="1">
    <location>
        <begin position="42"/>
        <end position="74"/>
    </location>
</feature>
<name>A0AAD7F7L1_MYCRO</name>
<evidence type="ECO:0000313" key="2">
    <source>
        <dbReference type="EMBL" id="KAJ7607302.1"/>
    </source>
</evidence>
<sequence>MRRRLQGACDACKKEERRVHSEMPGNRCTNCIKTQIQCTHARPRVCPRESRRKLNSPAAYSSQRQNTPPPESLP</sequence>
<evidence type="ECO:0000256" key="1">
    <source>
        <dbReference type="SAM" id="MobiDB-lite"/>
    </source>
</evidence>
<dbReference type="InterPro" id="IPR036864">
    <property type="entry name" value="Zn2-C6_fun-type_DNA-bd_sf"/>
</dbReference>
<feature type="compositionally biased region" description="Basic residues" evidence="1">
    <location>
        <begin position="42"/>
        <end position="54"/>
    </location>
</feature>
<comment type="caution">
    <text evidence="2">The sequence shown here is derived from an EMBL/GenBank/DDBJ whole genome shotgun (WGS) entry which is preliminary data.</text>
</comment>
<dbReference type="SUPFAM" id="SSF57701">
    <property type="entry name" value="Zn2/Cys6 DNA-binding domain"/>
    <property type="match status" value="1"/>
</dbReference>
<dbReference type="AlphaFoldDB" id="A0AAD7F7L1"/>
<reference evidence="2" key="1">
    <citation type="submission" date="2023-03" db="EMBL/GenBank/DDBJ databases">
        <title>Massive genome expansion in bonnet fungi (Mycena s.s.) driven by repeated elements and novel gene families across ecological guilds.</title>
        <authorList>
            <consortium name="Lawrence Berkeley National Laboratory"/>
            <person name="Harder C.B."/>
            <person name="Miyauchi S."/>
            <person name="Viragh M."/>
            <person name="Kuo A."/>
            <person name="Thoen E."/>
            <person name="Andreopoulos B."/>
            <person name="Lu D."/>
            <person name="Skrede I."/>
            <person name="Drula E."/>
            <person name="Henrissat B."/>
            <person name="Morin E."/>
            <person name="Kohler A."/>
            <person name="Barry K."/>
            <person name="LaButti K."/>
            <person name="Morin E."/>
            <person name="Salamov A."/>
            <person name="Lipzen A."/>
            <person name="Mereny Z."/>
            <person name="Hegedus B."/>
            <person name="Baldrian P."/>
            <person name="Stursova M."/>
            <person name="Weitz H."/>
            <person name="Taylor A."/>
            <person name="Grigoriev I.V."/>
            <person name="Nagy L.G."/>
            <person name="Martin F."/>
            <person name="Kauserud H."/>
        </authorList>
    </citation>
    <scope>NUCLEOTIDE SEQUENCE</scope>
    <source>
        <strain evidence="2">CBHHK067</strain>
    </source>
</reference>
<dbReference type="GO" id="GO:0008270">
    <property type="term" value="F:zinc ion binding"/>
    <property type="evidence" value="ECO:0007669"/>
    <property type="project" value="InterPro"/>
</dbReference>
<dbReference type="GO" id="GO:0000981">
    <property type="term" value="F:DNA-binding transcription factor activity, RNA polymerase II-specific"/>
    <property type="evidence" value="ECO:0007669"/>
    <property type="project" value="InterPro"/>
</dbReference>
<evidence type="ECO:0000313" key="3">
    <source>
        <dbReference type="Proteomes" id="UP001221757"/>
    </source>
</evidence>
<protein>
    <recommendedName>
        <fullName evidence="4">Zn(2)-C6 fungal-type domain-containing protein</fullName>
    </recommendedName>
</protein>
<dbReference type="EMBL" id="JARKIE010001075">
    <property type="protein sequence ID" value="KAJ7607302.1"/>
    <property type="molecule type" value="Genomic_DNA"/>
</dbReference>